<dbReference type="OrthoDB" id="2334741at2759"/>
<dbReference type="Proteomes" id="UP000707451">
    <property type="component" value="Unassembled WGS sequence"/>
</dbReference>
<feature type="compositionally biased region" description="Low complexity" evidence="1">
    <location>
        <begin position="55"/>
        <end position="93"/>
    </location>
</feature>
<dbReference type="AlphaFoldDB" id="A0A9P7Y5I0"/>
<organism evidence="2 3">
    <name type="scientific">Linnemannia hyalina</name>
    <dbReference type="NCBI Taxonomy" id="64524"/>
    <lineage>
        <taxon>Eukaryota</taxon>
        <taxon>Fungi</taxon>
        <taxon>Fungi incertae sedis</taxon>
        <taxon>Mucoromycota</taxon>
        <taxon>Mortierellomycotina</taxon>
        <taxon>Mortierellomycetes</taxon>
        <taxon>Mortierellales</taxon>
        <taxon>Mortierellaceae</taxon>
        <taxon>Linnemannia</taxon>
    </lineage>
</organism>
<comment type="caution">
    <text evidence="2">The sequence shown here is derived from an EMBL/GenBank/DDBJ whole genome shotgun (WGS) entry which is preliminary data.</text>
</comment>
<evidence type="ECO:0000313" key="2">
    <source>
        <dbReference type="EMBL" id="KAG9073161.1"/>
    </source>
</evidence>
<keyword evidence="3" id="KW-1185">Reference proteome</keyword>
<protein>
    <submittedName>
        <fullName evidence="2">Uncharacterized protein</fullName>
    </submittedName>
</protein>
<feature type="region of interest" description="Disordered" evidence="1">
    <location>
        <begin position="44"/>
        <end position="93"/>
    </location>
</feature>
<evidence type="ECO:0000256" key="1">
    <source>
        <dbReference type="SAM" id="MobiDB-lite"/>
    </source>
</evidence>
<sequence length="926" mass="103933">MFPGVTRLLNGKRMVGMMSDDEGNRLLPLRIEYQPGCIIQVVTENTPAPSPSPSPALSSLPSPALHPNTPSRTSSQQPTPSTPSTTTTTAPAITTTTQYDSSKTGELLRRASILEAPNISASVKEEFWTSVALYESFVQAVRSGQTEDTNVIRNDFRTHLTALEGEMAKNADLQQQMFEMQQSMVQMQRQALDRLAVIQSRVQAILVQNYELHEYPIPRLFIVLPKDPARWDPIRLVQNKFRLFFLCECGEHTRLCQNNSNMNPSGNTQQHHIHLAKHEGYDIETPTEFFRRYGPYILDMLNMIKYGAMVAGLTVPALVPLRMTASVDQLKDSLNHFSFNIEPSVNQAINYLQSLSTAQNPRKGGLAQDTDKGRTYIDGLEALEGADLRRLGTFLKNKDSFQVLGNLYRTVTSEGHVKWVCLDHYRSSYNNAAMKELTDLVQVNGGSFEEHIGRVEISLSSSIIAGQFYRAMERGRFIHELKVALTWETTVNDLKALRDTVHRSNLHYLDLSCRNASSMTTMFGRTKVSNPLWELMIDAKLHTFILSAYRGFFSDTSFSARMTDLRRLEISDQLNWKKDGPRLLDLIRHSQMLLDLSIVCTDLPEAYMAITNAFGTASVLERLSLQSGPLNRILVRHEKGSVASPGAVDLWVSDPSSPLLTSMTNLRTLQIRTELHIPIGKHLSTLTTVILKNPSLQELWVRCQLSELCEVFETARAVAATMGTMTSLKVLRAYRGHIQLFTSNLQDGTATALELLSSEPNPALLPPILKSYGNRLRKFKISNGNHSVPFWTGPAIDQVLLLGDVSRIQHIELHCSSLTEPVCRALLCVLKHPSFPPAPIHFSIKVDIGVNKFRLCEEMAQFIVDCSRWLTEVLVDVQDLERWKEAFLATGKRPVLQESIIKTYDNQQAVRMEIKVSTGGYIYGAS</sequence>
<dbReference type="SUPFAM" id="SSF52047">
    <property type="entry name" value="RNI-like"/>
    <property type="match status" value="1"/>
</dbReference>
<name>A0A9P7Y5I0_9FUNG</name>
<evidence type="ECO:0000313" key="3">
    <source>
        <dbReference type="Proteomes" id="UP000707451"/>
    </source>
</evidence>
<accession>A0A9P7Y5I0</accession>
<reference evidence="2" key="1">
    <citation type="submission" date="2021-06" db="EMBL/GenBank/DDBJ databases">
        <title>Genome Sequence of Mortierella hyaline Strain SCG-10, a Cold-Adapted, Nitrate-Reducing Fungus Isolated from Soil in Minnesota, USA.</title>
        <authorList>
            <person name="Aldossari N."/>
        </authorList>
    </citation>
    <scope>NUCLEOTIDE SEQUENCE</scope>
    <source>
        <strain evidence="2">SCG-10</strain>
    </source>
</reference>
<proteinExistence type="predicted"/>
<gene>
    <name evidence="2" type="ORF">KI688_000948</name>
</gene>
<dbReference type="EMBL" id="JAHRHY010000001">
    <property type="protein sequence ID" value="KAG9073161.1"/>
    <property type="molecule type" value="Genomic_DNA"/>
</dbReference>